<protein>
    <submittedName>
        <fullName evidence="3">Uncharacterized protein</fullName>
    </submittedName>
</protein>
<evidence type="ECO:0000313" key="3">
    <source>
        <dbReference type="EMBL" id="ADJ24123.1"/>
    </source>
</evidence>
<dbReference type="RefSeq" id="WP_013216282.1">
    <property type="nucleotide sequence ID" value="NC_014313.1"/>
</dbReference>
<accession>D8JRQ5</accession>
<feature type="compositionally biased region" description="Polar residues" evidence="1">
    <location>
        <begin position="358"/>
        <end position="371"/>
    </location>
</feature>
<feature type="region of interest" description="Disordered" evidence="1">
    <location>
        <begin position="345"/>
        <end position="371"/>
    </location>
</feature>
<proteinExistence type="predicted"/>
<dbReference type="OrthoDB" id="7677739at2"/>
<evidence type="ECO:0000256" key="1">
    <source>
        <dbReference type="SAM" id="MobiDB-lite"/>
    </source>
</evidence>
<gene>
    <name evidence="3" type="ordered locus">Hden_2326</name>
</gene>
<name>D8JRQ5_HYPDA</name>
<dbReference type="HOGENOM" id="CLU_745508_0_0_5"/>
<dbReference type="AlphaFoldDB" id="D8JRQ5"/>
<feature type="chain" id="PRO_5003116171" evidence="2">
    <location>
        <begin position="17"/>
        <end position="371"/>
    </location>
</feature>
<keyword evidence="2" id="KW-0732">Signal</keyword>
<sequence precursor="true">MKRVLLSIILACLAPAAGLCDTAVDDLKRFDRFATYDFKTQECDADDQGRFQYSCKNIETGDVSGYLNADTFKKSATGRFLEKYWGTGDRLKFIGIACGRGDTESDAKKTATFRAHELVRRAIEGMESNVLIGDFQPLGYRKDEERYRCVAVERGKDTVSNESPPPAADTSSDAGADTSAADAEAERLANQRREREERQRIAAERERQSTMLVFDVKSLDKYAVELSFFSETYRNRVWPGGSQIYLLKDSNVHTYRLNCRKGEKICYGAWRRGNSNSWWGVGYGGQKGCTNCCHICGGSASHTLMAGAETPSGGGSGGNTANALVDILGGVAAGIGAANAVRPRSAPVYRPTPAPTPQGLNRRQSTISGGR</sequence>
<organism evidence="3 4">
    <name type="scientific">Hyphomicrobium denitrificans (strain ATCC 51888 / DSM 1869 / NCIMB 11706 / TK 0415)</name>
    <dbReference type="NCBI Taxonomy" id="582899"/>
    <lineage>
        <taxon>Bacteria</taxon>
        <taxon>Pseudomonadati</taxon>
        <taxon>Pseudomonadota</taxon>
        <taxon>Alphaproteobacteria</taxon>
        <taxon>Hyphomicrobiales</taxon>
        <taxon>Hyphomicrobiaceae</taxon>
        <taxon>Hyphomicrobium</taxon>
    </lineage>
</organism>
<feature type="region of interest" description="Disordered" evidence="1">
    <location>
        <begin position="155"/>
        <end position="202"/>
    </location>
</feature>
<evidence type="ECO:0000313" key="4">
    <source>
        <dbReference type="Proteomes" id="UP000002033"/>
    </source>
</evidence>
<reference evidence="4" key="1">
    <citation type="journal article" date="2011" name="J. Bacteriol.">
        <title>Genome sequences of eight morphologically diverse alphaproteobacteria.</title>
        <authorList>
            <consortium name="US DOE Joint Genome Institute"/>
            <person name="Brown P.J."/>
            <person name="Kysela D.T."/>
            <person name="Buechlein A."/>
            <person name="Hemmerich C."/>
            <person name="Brun Y.V."/>
        </authorList>
    </citation>
    <scope>NUCLEOTIDE SEQUENCE [LARGE SCALE GENOMIC DNA]</scope>
    <source>
        <strain evidence="4">ATCC 51888 / DSM 1869 / NCIB 11706 / TK 0415</strain>
    </source>
</reference>
<evidence type="ECO:0000256" key="2">
    <source>
        <dbReference type="SAM" id="SignalP"/>
    </source>
</evidence>
<feature type="compositionally biased region" description="Low complexity" evidence="1">
    <location>
        <begin position="168"/>
        <end position="182"/>
    </location>
</feature>
<dbReference type="Proteomes" id="UP000002033">
    <property type="component" value="Chromosome"/>
</dbReference>
<feature type="compositionally biased region" description="Basic and acidic residues" evidence="1">
    <location>
        <begin position="184"/>
        <end position="202"/>
    </location>
</feature>
<dbReference type="eggNOG" id="ENOG50338HV">
    <property type="taxonomic scope" value="Bacteria"/>
</dbReference>
<keyword evidence="4" id="KW-1185">Reference proteome</keyword>
<feature type="signal peptide" evidence="2">
    <location>
        <begin position="1"/>
        <end position="16"/>
    </location>
</feature>
<dbReference type="KEGG" id="hdn:Hden_2326"/>
<dbReference type="EMBL" id="CP002083">
    <property type="protein sequence ID" value="ADJ24123.1"/>
    <property type="molecule type" value="Genomic_DNA"/>
</dbReference>